<dbReference type="PANTHER" id="PTHR30348">
    <property type="entry name" value="UNCHARACTERIZED PROTEIN YECE"/>
    <property type="match status" value="1"/>
</dbReference>
<sequence length="246" mass="29111">MDWHIGCSGFHYKHWRGTFYPEKLAMTKWFDFYCKHFSTLELNVTFYRFPQLSFLQTWYDKSPANFRFAVKAPRAITHFKKFNDTTELLNSFYSTIIDGLRDKLGPVLFQMPPSYNYTEEKLGKILKALNPAFNNVLEPRHVSWWQDDIIKTLENHNITFCGMSHPSLPYEVIQNTPVVYYRFHGMEQLYQSLYSKEYLQGVIDKVKANKKIKEAWFYFNNDIGTHAIFNAKDMMAMAGLPIPQSY</sequence>
<comment type="caution">
    <text evidence="1">The sequence shown here is derived from an EMBL/GenBank/DDBJ whole genome shotgun (WGS) entry which is preliminary data.</text>
</comment>
<dbReference type="InterPro" id="IPR036520">
    <property type="entry name" value="UPF0759_sf"/>
</dbReference>
<accession>A0ABW2ZLZ4</accession>
<dbReference type="InterPro" id="IPR002763">
    <property type="entry name" value="DUF72"/>
</dbReference>
<reference evidence="2" key="1">
    <citation type="journal article" date="2019" name="Int. J. Syst. Evol. Microbiol.">
        <title>The Global Catalogue of Microorganisms (GCM) 10K type strain sequencing project: providing services to taxonomists for standard genome sequencing and annotation.</title>
        <authorList>
            <consortium name="The Broad Institute Genomics Platform"/>
            <consortium name="The Broad Institute Genome Sequencing Center for Infectious Disease"/>
            <person name="Wu L."/>
            <person name="Ma J."/>
        </authorList>
    </citation>
    <scope>NUCLEOTIDE SEQUENCE [LARGE SCALE GENOMIC DNA]</scope>
    <source>
        <strain evidence="2">CCUG 60742</strain>
    </source>
</reference>
<dbReference type="Proteomes" id="UP001597073">
    <property type="component" value="Unassembled WGS sequence"/>
</dbReference>
<organism evidence="1 2">
    <name type="scientific">Mucilaginibacter lutimaris</name>
    <dbReference type="NCBI Taxonomy" id="931629"/>
    <lineage>
        <taxon>Bacteria</taxon>
        <taxon>Pseudomonadati</taxon>
        <taxon>Bacteroidota</taxon>
        <taxon>Sphingobacteriia</taxon>
        <taxon>Sphingobacteriales</taxon>
        <taxon>Sphingobacteriaceae</taxon>
        <taxon>Mucilaginibacter</taxon>
    </lineage>
</organism>
<dbReference type="EMBL" id="JBHTIA010000026">
    <property type="protein sequence ID" value="MFD0767239.1"/>
    <property type="molecule type" value="Genomic_DNA"/>
</dbReference>
<dbReference type="SUPFAM" id="SSF117396">
    <property type="entry name" value="TM1631-like"/>
    <property type="match status" value="1"/>
</dbReference>
<name>A0ABW2ZLZ4_9SPHI</name>
<dbReference type="PANTHER" id="PTHR30348:SF4">
    <property type="entry name" value="DUF72 DOMAIN-CONTAINING PROTEIN"/>
    <property type="match status" value="1"/>
</dbReference>
<keyword evidence="2" id="KW-1185">Reference proteome</keyword>
<evidence type="ECO:0000313" key="1">
    <source>
        <dbReference type="EMBL" id="MFD0767239.1"/>
    </source>
</evidence>
<dbReference type="Pfam" id="PF01904">
    <property type="entry name" value="DUF72"/>
    <property type="match status" value="1"/>
</dbReference>
<dbReference type="Gene3D" id="3.20.20.410">
    <property type="entry name" value="Protein of unknown function UPF0759"/>
    <property type="match status" value="1"/>
</dbReference>
<protein>
    <submittedName>
        <fullName evidence="1">DUF72 domain-containing protein</fullName>
    </submittedName>
</protein>
<evidence type="ECO:0000313" key="2">
    <source>
        <dbReference type="Proteomes" id="UP001597073"/>
    </source>
</evidence>
<dbReference type="RefSeq" id="WP_377145836.1">
    <property type="nucleotide sequence ID" value="NZ_JBHTIA010000026.1"/>
</dbReference>
<gene>
    <name evidence="1" type="ORF">ACFQZI_20455</name>
</gene>
<proteinExistence type="predicted"/>